<dbReference type="InterPro" id="IPR036914">
    <property type="entry name" value="MGS-like_dom_sf"/>
</dbReference>
<dbReference type="AlphaFoldDB" id="A0A8J5FTI8"/>
<evidence type="ECO:0000313" key="3">
    <source>
        <dbReference type="Proteomes" id="UP000734854"/>
    </source>
</evidence>
<proteinExistence type="predicted"/>
<dbReference type="GO" id="GO:0005829">
    <property type="term" value="C:cytosol"/>
    <property type="evidence" value="ECO:0007669"/>
    <property type="project" value="TreeGrafter"/>
</dbReference>
<dbReference type="Gene3D" id="3.40.50.1380">
    <property type="entry name" value="Methylglyoxal synthase-like domain"/>
    <property type="match status" value="1"/>
</dbReference>
<name>A0A8J5FTI8_ZINOF</name>
<comment type="caution">
    <text evidence="2">The sequence shown here is derived from an EMBL/GenBank/DDBJ whole genome shotgun (WGS) entry which is preliminary data.</text>
</comment>
<evidence type="ECO:0000313" key="2">
    <source>
        <dbReference type="EMBL" id="KAG6491632.1"/>
    </source>
</evidence>
<dbReference type="Pfam" id="PF02142">
    <property type="entry name" value="MGS"/>
    <property type="match status" value="1"/>
</dbReference>
<keyword evidence="3" id="KW-1185">Reference proteome</keyword>
<dbReference type="InterPro" id="IPR002695">
    <property type="entry name" value="PurH-like"/>
</dbReference>
<organism evidence="2 3">
    <name type="scientific">Zingiber officinale</name>
    <name type="common">Ginger</name>
    <name type="synonym">Amomum zingiber</name>
    <dbReference type="NCBI Taxonomy" id="94328"/>
    <lineage>
        <taxon>Eukaryota</taxon>
        <taxon>Viridiplantae</taxon>
        <taxon>Streptophyta</taxon>
        <taxon>Embryophyta</taxon>
        <taxon>Tracheophyta</taxon>
        <taxon>Spermatophyta</taxon>
        <taxon>Magnoliopsida</taxon>
        <taxon>Liliopsida</taxon>
        <taxon>Zingiberales</taxon>
        <taxon>Zingiberaceae</taxon>
        <taxon>Zingiber</taxon>
    </lineage>
</organism>
<accession>A0A8J5FTI8</accession>
<feature type="domain" description="MGS-like" evidence="1">
    <location>
        <begin position="128"/>
        <end position="179"/>
    </location>
</feature>
<dbReference type="GO" id="GO:0006189">
    <property type="term" value="P:'de novo' IMP biosynthetic process"/>
    <property type="evidence" value="ECO:0007669"/>
    <property type="project" value="TreeGrafter"/>
</dbReference>
<gene>
    <name evidence="2" type="ORF">ZIOFF_046567</name>
</gene>
<dbReference type="GO" id="GO:0003937">
    <property type="term" value="F:IMP cyclohydrolase activity"/>
    <property type="evidence" value="ECO:0007669"/>
    <property type="project" value="InterPro"/>
</dbReference>
<dbReference type="GO" id="GO:0004643">
    <property type="term" value="F:phosphoribosylaminoimidazolecarboxamide formyltransferase activity"/>
    <property type="evidence" value="ECO:0007669"/>
    <property type="project" value="InterPro"/>
</dbReference>
<dbReference type="PANTHER" id="PTHR11692">
    <property type="entry name" value="BIFUNCTIONAL PURINE BIOSYNTHESIS PROTEIN PURH"/>
    <property type="match status" value="1"/>
</dbReference>
<dbReference type="Proteomes" id="UP000734854">
    <property type="component" value="Unassembled WGS sequence"/>
</dbReference>
<protein>
    <recommendedName>
        <fullName evidence="1">MGS-like domain-containing protein</fullName>
    </recommendedName>
</protein>
<dbReference type="SUPFAM" id="SSF52335">
    <property type="entry name" value="Methylglyoxal synthase-like"/>
    <property type="match status" value="1"/>
</dbReference>
<sequence length="276" mass="30401">MGCSGKLMVLENILGMPVYFHSHGALGEKLSTSFSGRMFSLCHTLGVGTTPTTLALRQFTNSRRHRLVCGIPSLPLFSKCPPVQTVTHFNARLATKASLSSLSLSHGKQKQAVIVLSCMPDMRDLAFLGHELQNLGYTIFSAGGTADALEEAGIMVTKVKAISHFVAMLDRNHRDHMEALPSHDDGILEIVAVNLDYSDDGSPNVDLIDFDAEALLKAAALNRKDVLAVVSPRDYPAVIEFLKRKQDDQNFREKLASKALHHIYDNSVWLMSRKKE</sequence>
<dbReference type="EMBL" id="JACMSC010000013">
    <property type="protein sequence ID" value="KAG6491632.1"/>
    <property type="molecule type" value="Genomic_DNA"/>
</dbReference>
<dbReference type="InterPro" id="IPR011607">
    <property type="entry name" value="MGS-like_dom"/>
</dbReference>
<dbReference type="PANTHER" id="PTHR11692:SF0">
    <property type="entry name" value="BIFUNCTIONAL PURINE BIOSYNTHESIS PROTEIN ATIC"/>
    <property type="match status" value="1"/>
</dbReference>
<reference evidence="2 3" key="1">
    <citation type="submission" date="2020-08" db="EMBL/GenBank/DDBJ databases">
        <title>Plant Genome Project.</title>
        <authorList>
            <person name="Zhang R.-G."/>
        </authorList>
    </citation>
    <scope>NUCLEOTIDE SEQUENCE [LARGE SCALE GENOMIC DNA]</scope>
    <source>
        <tissue evidence="2">Rhizome</tissue>
    </source>
</reference>
<evidence type="ECO:0000259" key="1">
    <source>
        <dbReference type="Pfam" id="PF02142"/>
    </source>
</evidence>